<evidence type="ECO:0000313" key="2">
    <source>
        <dbReference type="EMBL" id="CAB4815195.1"/>
    </source>
</evidence>
<reference evidence="2" key="1">
    <citation type="submission" date="2020-05" db="EMBL/GenBank/DDBJ databases">
        <authorList>
            <person name="Chiriac C."/>
            <person name="Salcher M."/>
            <person name="Ghai R."/>
            <person name="Kavagutti S V."/>
        </authorList>
    </citation>
    <scope>NUCLEOTIDE SEQUENCE</scope>
</reference>
<feature type="region of interest" description="Disordered" evidence="1">
    <location>
        <begin position="1"/>
        <end position="54"/>
    </location>
</feature>
<protein>
    <submittedName>
        <fullName evidence="2">Unannotated protein</fullName>
    </submittedName>
</protein>
<dbReference type="EMBL" id="CAFAAJ010000136">
    <property type="protein sequence ID" value="CAB4815195.1"/>
    <property type="molecule type" value="Genomic_DNA"/>
</dbReference>
<proteinExistence type="predicted"/>
<dbReference type="AlphaFoldDB" id="A0A6J6Z368"/>
<accession>A0A6J6Z368</accession>
<gene>
    <name evidence="2" type="ORF">UFOPK3001_01839</name>
</gene>
<sequence>MRSARRRGNEHLDGLADELGGLPAENLGRAPVGAIDQSVAPNHQGGVGSSLQQQPLLFRRTHGQVSQEKVLLRHEW</sequence>
<organism evidence="2">
    <name type="scientific">freshwater metagenome</name>
    <dbReference type="NCBI Taxonomy" id="449393"/>
    <lineage>
        <taxon>unclassified sequences</taxon>
        <taxon>metagenomes</taxon>
        <taxon>ecological metagenomes</taxon>
    </lineage>
</organism>
<name>A0A6J6Z368_9ZZZZ</name>
<evidence type="ECO:0000256" key="1">
    <source>
        <dbReference type="SAM" id="MobiDB-lite"/>
    </source>
</evidence>